<keyword evidence="7" id="KW-0407">Ion channel</keyword>
<evidence type="ECO:0000256" key="3">
    <source>
        <dbReference type="ARBA" id="ARBA00022692"/>
    </source>
</evidence>
<organism evidence="9 10">
    <name type="scientific">Tegillarca granosa</name>
    <name type="common">Malaysian cockle</name>
    <name type="synonym">Anadara granosa</name>
    <dbReference type="NCBI Taxonomy" id="220873"/>
    <lineage>
        <taxon>Eukaryota</taxon>
        <taxon>Metazoa</taxon>
        <taxon>Spiralia</taxon>
        <taxon>Lophotrochozoa</taxon>
        <taxon>Mollusca</taxon>
        <taxon>Bivalvia</taxon>
        <taxon>Autobranchia</taxon>
        <taxon>Pteriomorphia</taxon>
        <taxon>Arcoida</taxon>
        <taxon>Arcoidea</taxon>
        <taxon>Arcidae</taxon>
        <taxon>Tegillarca</taxon>
    </lineage>
</organism>
<evidence type="ECO:0000256" key="1">
    <source>
        <dbReference type="ARBA" id="ARBA00004141"/>
    </source>
</evidence>
<evidence type="ECO:0000256" key="7">
    <source>
        <dbReference type="ARBA" id="ARBA00023303"/>
    </source>
</evidence>
<evidence type="ECO:0000256" key="4">
    <source>
        <dbReference type="ARBA" id="ARBA00022989"/>
    </source>
</evidence>
<dbReference type="SUPFAM" id="SSF54695">
    <property type="entry name" value="POZ domain"/>
    <property type="match status" value="1"/>
</dbReference>
<gene>
    <name evidence="9" type="ORF">KUTeg_015552</name>
</gene>
<dbReference type="InterPro" id="IPR003131">
    <property type="entry name" value="T1-type_BTB"/>
</dbReference>
<dbReference type="Pfam" id="PF02214">
    <property type="entry name" value="BTB_2"/>
    <property type="match status" value="1"/>
</dbReference>
<evidence type="ECO:0000313" key="10">
    <source>
        <dbReference type="Proteomes" id="UP001217089"/>
    </source>
</evidence>
<evidence type="ECO:0000259" key="8">
    <source>
        <dbReference type="Pfam" id="PF02214"/>
    </source>
</evidence>
<keyword evidence="6" id="KW-0472">Membrane</keyword>
<name>A0ABQ9EVZ2_TEGGR</name>
<keyword evidence="5" id="KW-0406">Ion transport</keyword>
<evidence type="ECO:0000256" key="5">
    <source>
        <dbReference type="ARBA" id="ARBA00023065"/>
    </source>
</evidence>
<dbReference type="InterPro" id="IPR011333">
    <property type="entry name" value="SKP1/BTB/POZ_sf"/>
</dbReference>
<protein>
    <recommendedName>
        <fullName evidence="8">Potassium channel tetramerisation-type BTB domain-containing protein</fullName>
    </recommendedName>
</protein>
<comment type="subcellular location">
    <subcellularLocation>
        <location evidence="1">Membrane</location>
        <topology evidence="1">Multi-pass membrane protein</topology>
    </subcellularLocation>
</comment>
<proteinExistence type="predicted"/>
<dbReference type="Gene3D" id="3.30.710.10">
    <property type="entry name" value="Potassium Channel Kv1.1, Chain A"/>
    <property type="match status" value="1"/>
</dbReference>
<evidence type="ECO:0000256" key="6">
    <source>
        <dbReference type="ARBA" id="ARBA00023136"/>
    </source>
</evidence>
<evidence type="ECO:0000256" key="2">
    <source>
        <dbReference type="ARBA" id="ARBA00022448"/>
    </source>
</evidence>
<evidence type="ECO:0000313" key="9">
    <source>
        <dbReference type="EMBL" id="KAJ8307468.1"/>
    </source>
</evidence>
<keyword evidence="4" id="KW-1133">Transmembrane helix</keyword>
<keyword evidence="10" id="KW-1185">Reference proteome</keyword>
<keyword evidence="3" id="KW-0812">Transmembrane</keyword>
<accession>A0ABQ9EVZ2</accession>
<feature type="domain" description="Potassium channel tetramerisation-type BTB" evidence="8">
    <location>
        <begin position="2"/>
        <end position="81"/>
    </location>
</feature>
<dbReference type="PANTHER" id="PTHR11537">
    <property type="entry name" value="VOLTAGE-GATED POTASSIUM CHANNEL"/>
    <property type="match status" value="1"/>
</dbReference>
<sequence length="136" mass="16069">MVLQSTLANFPNTKLSDLSQLSENYDPLEKEYFFDRDPEAFNVIINAISSGELHMPTHICSAIIRQEMEFWKIPLNIVSECCWKVFCQFEEENQIRKNLKQEVEIYESEHRHGMKNSNEMWKNLENPGHSNFSLVR</sequence>
<dbReference type="Proteomes" id="UP001217089">
    <property type="component" value="Unassembled WGS sequence"/>
</dbReference>
<dbReference type="CDD" id="cd18317">
    <property type="entry name" value="BTB_POZ_Kv"/>
    <property type="match status" value="1"/>
</dbReference>
<dbReference type="PANTHER" id="PTHR11537:SF254">
    <property type="entry name" value="POTASSIUM VOLTAGE-GATED CHANNEL PROTEIN SHAB"/>
    <property type="match status" value="1"/>
</dbReference>
<dbReference type="EMBL" id="JARBDR010000793">
    <property type="protein sequence ID" value="KAJ8307468.1"/>
    <property type="molecule type" value="Genomic_DNA"/>
</dbReference>
<dbReference type="InterPro" id="IPR003974">
    <property type="entry name" value="K_chnl_volt-dep_Kv3"/>
</dbReference>
<keyword evidence="2" id="KW-0813">Transport</keyword>
<comment type="caution">
    <text evidence="9">The sequence shown here is derived from an EMBL/GenBank/DDBJ whole genome shotgun (WGS) entry which is preliminary data.</text>
</comment>
<reference evidence="9 10" key="1">
    <citation type="submission" date="2022-12" db="EMBL/GenBank/DDBJ databases">
        <title>Chromosome-level genome of Tegillarca granosa.</title>
        <authorList>
            <person name="Kim J."/>
        </authorList>
    </citation>
    <scope>NUCLEOTIDE SEQUENCE [LARGE SCALE GENOMIC DNA]</scope>
    <source>
        <strain evidence="9">Teg-2019</strain>
        <tissue evidence="9">Adductor muscle</tissue>
    </source>
</reference>
<dbReference type="InterPro" id="IPR028325">
    <property type="entry name" value="VG_K_chnl"/>
</dbReference>
<dbReference type="PRINTS" id="PR01498">
    <property type="entry name" value="SHAWCHANNEL"/>
</dbReference>